<keyword evidence="1" id="KW-1133">Transmembrane helix</keyword>
<feature type="transmembrane region" description="Helical" evidence="1">
    <location>
        <begin position="22"/>
        <end position="42"/>
    </location>
</feature>
<dbReference type="EMBL" id="KV429068">
    <property type="protein sequence ID" value="KZT68310.1"/>
    <property type="molecule type" value="Genomic_DNA"/>
</dbReference>
<evidence type="ECO:0000313" key="2">
    <source>
        <dbReference type="EMBL" id="KZT68310.1"/>
    </source>
</evidence>
<organism evidence="2 3">
    <name type="scientific">Daedalea quercina L-15889</name>
    <dbReference type="NCBI Taxonomy" id="1314783"/>
    <lineage>
        <taxon>Eukaryota</taxon>
        <taxon>Fungi</taxon>
        <taxon>Dikarya</taxon>
        <taxon>Basidiomycota</taxon>
        <taxon>Agaricomycotina</taxon>
        <taxon>Agaricomycetes</taxon>
        <taxon>Polyporales</taxon>
        <taxon>Fomitopsis</taxon>
    </lineage>
</organism>
<accession>A0A165PKD2</accession>
<dbReference type="AlphaFoldDB" id="A0A165PKD2"/>
<keyword evidence="1" id="KW-0812">Transmembrane</keyword>
<reference evidence="2 3" key="1">
    <citation type="journal article" date="2016" name="Mol. Biol. Evol.">
        <title>Comparative Genomics of Early-Diverging Mushroom-Forming Fungi Provides Insights into the Origins of Lignocellulose Decay Capabilities.</title>
        <authorList>
            <person name="Nagy L.G."/>
            <person name="Riley R."/>
            <person name="Tritt A."/>
            <person name="Adam C."/>
            <person name="Daum C."/>
            <person name="Floudas D."/>
            <person name="Sun H."/>
            <person name="Yadav J.S."/>
            <person name="Pangilinan J."/>
            <person name="Larsson K.H."/>
            <person name="Matsuura K."/>
            <person name="Barry K."/>
            <person name="Labutti K."/>
            <person name="Kuo R."/>
            <person name="Ohm R.A."/>
            <person name="Bhattacharya S.S."/>
            <person name="Shirouzu T."/>
            <person name="Yoshinaga Y."/>
            <person name="Martin F.M."/>
            <person name="Grigoriev I.V."/>
            <person name="Hibbett D.S."/>
        </authorList>
    </citation>
    <scope>NUCLEOTIDE SEQUENCE [LARGE SCALE GENOMIC DNA]</scope>
    <source>
        <strain evidence="2 3">L-15889</strain>
    </source>
</reference>
<evidence type="ECO:0000256" key="1">
    <source>
        <dbReference type="SAM" id="Phobius"/>
    </source>
</evidence>
<protein>
    <submittedName>
        <fullName evidence="2">Uncharacterized protein</fullName>
    </submittedName>
</protein>
<proteinExistence type="predicted"/>
<dbReference type="Proteomes" id="UP000076727">
    <property type="component" value="Unassembled WGS sequence"/>
</dbReference>
<gene>
    <name evidence="2" type="ORF">DAEQUDRAFT_728124</name>
</gene>
<keyword evidence="1" id="KW-0472">Membrane</keyword>
<keyword evidence="3" id="KW-1185">Reference proteome</keyword>
<name>A0A165PKD2_9APHY</name>
<evidence type="ECO:0000313" key="3">
    <source>
        <dbReference type="Proteomes" id="UP000076727"/>
    </source>
</evidence>
<sequence>MSEGAKMITGYGIRSVHATDVMSLRCVRLLAMVGVLILSAGMHTRASEQNDRYYAGSVPTGGDISSRRHYLR</sequence>